<organism evidence="1">
    <name type="scientific">Klebsiella pneumoniae</name>
    <dbReference type="NCBI Taxonomy" id="573"/>
    <lineage>
        <taxon>Bacteria</taxon>
        <taxon>Pseudomonadati</taxon>
        <taxon>Pseudomonadota</taxon>
        <taxon>Gammaproteobacteria</taxon>
        <taxon>Enterobacterales</taxon>
        <taxon>Enterobacteriaceae</taxon>
        <taxon>Klebsiella/Raoultella group</taxon>
        <taxon>Klebsiella</taxon>
        <taxon>Klebsiella pneumoniae complex</taxon>
    </lineage>
</organism>
<name>A0A6M3Z016_KLEPN</name>
<geneLocation type="plasmid" evidence="1">
    <name>unnamed</name>
</geneLocation>
<protein>
    <submittedName>
        <fullName evidence="1">Uncharacterized protein</fullName>
    </submittedName>
</protein>
<reference evidence="1" key="1">
    <citation type="submission" date="2020-04" db="EMBL/GenBank/DDBJ databases">
        <title>Built-in CTX-M extended-spectrum beta-lactamase gene in Klebsiella pneumoniae ensuring stable propagation of the multidrug-resistant pathogen in clinical settings.</title>
        <authorList>
            <person name="Yoon E.-J."/>
            <person name="Gwon B."/>
            <person name="Liu C."/>
            <person name="Kim D."/>
            <person name="Won D."/>
            <person name="Park S.G."/>
            <person name="Choi J.R."/>
            <person name="Jeong S.H."/>
        </authorList>
    </citation>
    <scope>NUCLEOTIDE SEQUENCE</scope>
    <source>
        <strain evidence="1">E16KP0115</strain>
        <plasmid evidence="1">unnamed</plasmid>
    </source>
</reference>
<gene>
    <name evidence="1" type="ORF">HJX36_29385</name>
</gene>
<keyword evidence="1" id="KW-0614">Plasmid</keyword>
<dbReference type="AlphaFoldDB" id="A0A6M3Z016"/>
<evidence type="ECO:0000313" key="1">
    <source>
        <dbReference type="EMBL" id="QJM98014.1"/>
    </source>
</evidence>
<proteinExistence type="predicted"/>
<dbReference type="EMBL" id="CP052645">
    <property type="protein sequence ID" value="QJM98014.1"/>
    <property type="molecule type" value="Genomic_DNA"/>
</dbReference>
<sequence length="85" mass="9002">MFTIEKEVAVNQVTADGIAVGTAMLKVTLTYTIERIELEGANGIAFYTVTSGADAEGVRNYIPFTYSGSGDPLPEAEAALKLTVE</sequence>
<accession>A0A6M3Z016</accession>